<comment type="subunit">
    <text evidence="4">Homodimer.</text>
</comment>
<evidence type="ECO:0000313" key="10">
    <source>
        <dbReference type="Proteomes" id="UP000006251"/>
    </source>
</evidence>
<feature type="binding site" evidence="4 6">
    <location>
        <position position="109"/>
    </location>
    <ligand>
        <name>substrate</name>
    </ligand>
</feature>
<evidence type="ECO:0000256" key="6">
    <source>
        <dbReference type="PIRSR" id="PIRSR001430-2"/>
    </source>
</evidence>
<evidence type="ECO:0000256" key="2">
    <source>
        <dbReference type="ARBA" id="ARBA00022694"/>
    </source>
</evidence>
<comment type="catalytic activity">
    <reaction evidence="4 7">
        <text>uridine(38/39/40) in tRNA = pseudouridine(38/39/40) in tRNA</text>
        <dbReference type="Rhea" id="RHEA:22376"/>
        <dbReference type="Rhea" id="RHEA-COMP:10085"/>
        <dbReference type="Rhea" id="RHEA-COMP:10087"/>
        <dbReference type="ChEBI" id="CHEBI:65314"/>
        <dbReference type="ChEBI" id="CHEBI:65315"/>
        <dbReference type="EC" id="5.4.99.12"/>
    </reaction>
</comment>
<keyword evidence="10" id="KW-1185">Reference proteome</keyword>
<dbReference type="InterPro" id="IPR001406">
    <property type="entry name" value="PsdUridine_synth_TruA"/>
</dbReference>
<reference evidence="10" key="1">
    <citation type="journal article" date="2014" name="Environ. Microbiol.">
        <title>Comparative genomics of the marine bacterial genus Glaciecola reveals the high degree of genomic diversity and genomic characteristic for cold adaptation.</title>
        <authorList>
            <person name="Qin Q.L."/>
            <person name="Xie B.B."/>
            <person name="Yu Y."/>
            <person name="Shu Y.L."/>
            <person name="Rong J.C."/>
            <person name="Zhang Y.J."/>
            <person name="Zhao D.L."/>
            <person name="Chen X.L."/>
            <person name="Zhang X.Y."/>
            <person name="Chen B."/>
            <person name="Zhou B.C."/>
            <person name="Zhang Y.Z."/>
        </authorList>
    </citation>
    <scope>NUCLEOTIDE SEQUENCE [LARGE SCALE GENOMIC DNA]</scope>
    <source>
        <strain evidence="10">ACAM 615</strain>
    </source>
</reference>
<sequence length="259" mass="29254">MRIALGVEYDGSKYYGWQRQNDFISVQEKLEIALEKIALEKIVVTCAGRTDAGVHATYQVVHFDTDVQRPNKAWTRGVCTHLPKNISVKWAKVTTAAFHARFSATCRRYRYIIYNNPLRTAILHAGITHVYYPLDADRMHQAAQCLVGSNDFSSFRGANCQSNSPVRRMEEISVTRKGDYIIVEVAANAFLHHMVRNIVGSLIRVGTNEETVGWMKDTLDAKDRKVAGTTARPNGLYLVDVIYPQEFDMPISQLGPIFL</sequence>
<dbReference type="HAMAP" id="MF_00171">
    <property type="entry name" value="TruA"/>
    <property type="match status" value="1"/>
</dbReference>
<keyword evidence="2 4" id="KW-0819">tRNA processing</keyword>
<comment type="caution">
    <text evidence="4">Lacks conserved residue(s) required for the propagation of feature annotation.</text>
</comment>
<dbReference type="OrthoDB" id="9811823at2"/>
<feature type="domain" description="Pseudouridine synthase I TruA alpha/beta" evidence="8">
    <location>
        <begin position="8"/>
        <end position="102"/>
    </location>
</feature>
<comment type="caution">
    <text evidence="9">The sequence shown here is derived from an EMBL/GenBank/DDBJ whole genome shotgun (WGS) entry which is preliminary data.</text>
</comment>
<dbReference type="Pfam" id="PF01416">
    <property type="entry name" value="PseudoU_synth_1"/>
    <property type="match status" value="2"/>
</dbReference>
<dbReference type="InterPro" id="IPR020097">
    <property type="entry name" value="PsdUridine_synth_TruA_a/b_dom"/>
</dbReference>
<dbReference type="GO" id="GO:0031119">
    <property type="term" value="P:tRNA pseudouridine synthesis"/>
    <property type="evidence" value="ECO:0007669"/>
    <property type="project" value="UniProtKB-UniRule"/>
</dbReference>
<dbReference type="GO" id="GO:0160147">
    <property type="term" value="F:tRNA pseudouridine(38-40) synthase activity"/>
    <property type="evidence" value="ECO:0007669"/>
    <property type="project" value="UniProtKB-EC"/>
</dbReference>
<evidence type="ECO:0000256" key="1">
    <source>
        <dbReference type="ARBA" id="ARBA00009375"/>
    </source>
</evidence>
<dbReference type="EC" id="5.4.99.12" evidence="4"/>
<evidence type="ECO:0000256" key="7">
    <source>
        <dbReference type="RuleBase" id="RU003792"/>
    </source>
</evidence>
<feature type="domain" description="Pseudouridine synthase I TruA alpha/beta" evidence="8">
    <location>
        <begin position="142"/>
        <end position="244"/>
    </location>
</feature>
<dbReference type="EMBL" id="BAEQ01000028">
    <property type="protein sequence ID" value="GAC28679.1"/>
    <property type="molecule type" value="Genomic_DNA"/>
</dbReference>
<dbReference type="AlphaFoldDB" id="K6Y7B9"/>
<evidence type="ECO:0000256" key="5">
    <source>
        <dbReference type="PIRSR" id="PIRSR001430-1"/>
    </source>
</evidence>
<dbReference type="STRING" id="1121922.GCA_000428905_01988"/>
<comment type="function">
    <text evidence="4">Formation of pseudouridine at positions 38, 39 and 40 in the anticodon stem and loop of transfer RNAs.</text>
</comment>
<organism evidence="9 10">
    <name type="scientific">Brumicola pallidula DSM 14239 = ACAM 615</name>
    <dbReference type="NCBI Taxonomy" id="1121922"/>
    <lineage>
        <taxon>Bacteria</taxon>
        <taxon>Pseudomonadati</taxon>
        <taxon>Pseudomonadota</taxon>
        <taxon>Gammaproteobacteria</taxon>
        <taxon>Alteromonadales</taxon>
        <taxon>Alteromonadaceae</taxon>
        <taxon>Brumicola</taxon>
    </lineage>
</organism>
<dbReference type="RefSeq" id="WP_006010998.1">
    <property type="nucleotide sequence ID" value="NZ_BAEQ01000028.1"/>
</dbReference>
<accession>K6Y7B9</accession>
<dbReference type="InterPro" id="IPR020094">
    <property type="entry name" value="TruA/RsuA/RluB/E/F_N"/>
</dbReference>
<dbReference type="GO" id="GO:0003723">
    <property type="term" value="F:RNA binding"/>
    <property type="evidence" value="ECO:0007669"/>
    <property type="project" value="InterPro"/>
</dbReference>
<dbReference type="NCBIfam" id="TIGR00071">
    <property type="entry name" value="hisT_truA"/>
    <property type="match status" value="1"/>
</dbReference>
<evidence type="ECO:0000313" key="9">
    <source>
        <dbReference type="EMBL" id="GAC28679.1"/>
    </source>
</evidence>
<gene>
    <name evidence="4 9" type="primary">truA</name>
    <name evidence="9" type="ORF">GPAL_1817</name>
</gene>
<evidence type="ECO:0000256" key="3">
    <source>
        <dbReference type="ARBA" id="ARBA00023235"/>
    </source>
</evidence>
<proteinExistence type="inferred from homology"/>
<dbReference type="PANTHER" id="PTHR11142">
    <property type="entry name" value="PSEUDOURIDYLATE SYNTHASE"/>
    <property type="match status" value="1"/>
</dbReference>
<feature type="active site" description="Nucleophile" evidence="4 5">
    <location>
        <position position="51"/>
    </location>
</feature>
<keyword evidence="3 4" id="KW-0413">Isomerase</keyword>
<evidence type="ECO:0000259" key="8">
    <source>
        <dbReference type="Pfam" id="PF01416"/>
    </source>
</evidence>
<dbReference type="Proteomes" id="UP000006251">
    <property type="component" value="Unassembled WGS sequence"/>
</dbReference>
<dbReference type="InterPro" id="IPR020095">
    <property type="entry name" value="PsdUridine_synth_TruA_C"/>
</dbReference>
<dbReference type="Gene3D" id="3.30.70.660">
    <property type="entry name" value="Pseudouridine synthase I, catalytic domain, C-terminal subdomain"/>
    <property type="match status" value="1"/>
</dbReference>
<comment type="similarity">
    <text evidence="1 4 7">Belongs to the tRNA pseudouridine synthase TruA family.</text>
</comment>
<dbReference type="CDD" id="cd02570">
    <property type="entry name" value="PseudoU_synth_EcTruA"/>
    <property type="match status" value="1"/>
</dbReference>
<dbReference type="Gene3D" id="3.30.70.580">
    <property type="entry name" value="Pseudouridine synthase I, catalytic domain, N-terminal subdomain"/>
    <property type="match status" value="1"/>
</dbReference>
<dbReference type="FunFam" id="3.30.70.580:FF:000001">
    <property type="entry name" value="tRNA pseudouridine synthase A"/>
    <property type="match status" value="1"/>
</dbReference>
<protein>
    <recommendedName>
        <fullName evidence="4">tRNA pseudouridine synthase A</fullName>
        <ecNumber evidence="4">5.4.99.12</ecNumber>
    </recommendedName>
    <alternativeName>
        <fullName evidence="4">tRNA pseudouridine(38-40) synthase</fullName>
    </alternativeName>
    <alternativeName>
        <fullName evidence="4">tRNA pseudouridylate synthase I</fullName>
    </alternativeName>
    <alternativeName>
        <fullName evidence="4">tRNA-uridine isomerase I</fullName>
    </alternativeName>
</protein>
<name>K6Y7B9_9ALTE</name>
<dbReference type="InterPro" id="IPR020103">
    <property type="entry name" value="PsdUridine_synth_cat_dom_sf"/>
</dbReference>
<evidence type="ECO:0000256" key="4">
    <source>
        <dbReference type="HAMAP-Rule" id="MF_00171"/>
    </source>
</evidence>
<dbReference type="SUPFAM" id="SSF55120">
    <property type="entry name" value="Pseudouridine synthase"/>
    <property type="match status" value="1"/>
</dbReference>
<dbReference type="PIRSF" id="PIRSF001430">
    <property type="entry name" value="tRNA_psdUrid_synth"/>
    <property type="match status" value="1"/>
</dbReference>
<dbReference type="PANTHER" id="PTHR11142:SF0">
    <property type="entry name" value="TRNA PSEUDOURIDINE SYNTHASE-LIKE 1"/>
    <property type="match status" value="1"/>
</dbReference>